<reference evidence="1 2" key="1">
    <citation type="submission" date="2018-01" db="EMBL/GenBank/DDBJ databases">
        <title>Complete genome sequence of Bacteriovorax stolpii DSM12778.</title>
        <authorList>
            <person name="Tang B."/>
            <person name="Chang J."/>
        </authorList>
    </citation>
    <scope>NUCLEOTIDE SEQUENCE [LARGE SCALE GENOMIC DNA]</scope>
    <source>
        <strain evidence="1 2">DSM 12778</strain>
    </source>
</reference>
<accession>A0A2K9NRZ6</accession>
<dbReference type="KEGG" id="bsto:C0V70_09305"/>
<sequence>MKHTLLVLLVAMPMTVFANTISFRCKSADIQGVHKFDASGVVTVDDFNRVEGIANIVTEKAGATQSIQSFEEVRVEGYIRHFNGGEVSKEPFDQLVLKTNEPYLKNLNLLLDFEEKIASRISTIDNFSYRSNCKTVDTFR</sequence>
<name>A0A2K9NRZ6_BACTC</name>
<keyword evidence="2" id="KW-1185">Reference proteome</keyword>
<evidence type="ECO:0000313" key="1">
    <source>
        <dbReference type="EMBL" id="AUN98296.1"/>
    </source>
</evidence>
<organism evidence="1 2">
    <name type="scientific">Bacteriovorax stolpii</name>
    <name type="common">Bdellovibrio stolpii</name>
    <dbReference type="NCBI Taxonomy" id="960"/>
    <lineage>
        <taxon>Bacteria</taxon>
        <taxon>Pseudomonadati</taxon>
        <taxon>Bdellovibrionota</taxon>
        <taxon>Bacteriovoracia</taxon>
        <taxon>Bacteriovoracales</taxon>
        <taxon>Bacteriovoracaceae</taxon>
        <taxon>Bacteriovorax</taxon>
    </lineage>
</organism>
<dbReference type="EMBL" id="CP025704">
    <property type="protein sequence ID" value="AUN98296.1"/>
    <property type="molecule type" value="Genomic_DNA"/>
</dbReference>
<proteinExistence type="predicted"/>
<gene>
    <name evidence="1" type="ORF">C0V70_09305</name>
</gene>
<dbReference type="Proteomes" id="UP000235584">
    <property type="component" value="Chromosome"/>
</dbReference>
<evidence type="ECO:0000313" key="2">
    <source>
        <dbReference type="Proteomes" id="UP000235584"/>
    </source>
</evidence>
<dbReference type="AlphaFoldDB" id="A0A2K9NRZ6"/>
<protein>
    <submittedName>
        <fullName evidence="1">Uncharacterized protein</fullName>
    </submittedName>
</protein>
<dbReference type="RefSeq" id="WP_102243587.1">
    <property type="nucleotide sequence ID" value="NZ_CP025704.1"/>
</dbReference>